<name>A0A1N7FGS8_9EURY</name>
<dbReference type="Proteomes" id="UP000186914">
    <property type="component" value="Unassembled WGS sequence"/>
</dbReference>
<evidence type="ECO:0000313" key="2">
    <source>
        <dbReference type="Proteomes" id="UP000186914"/>
    </source>
</evidence>
<dbReference type="EMBL" id="FTNO01000009">
    <property type="protein sequence ID" value="SIR99638.1"/>
    <property type="molecule type" value="Genomic_DNA"/>
</dbReference>
<gene>
    <name evidence="1" type="ORF">SAMN05421858_5048</name>
</gene>
<organism evidence="1 2">
    <name type="scientific">Haladaptatus litoreus</name>
    <dbReference type="NCBI Taxonomy" id="553468"/>
    <lineage>
        <taxon>Archaea</taxon>
        <taxon>Methanobacteriati</taxon>
        <taxon>Methanobacteriota</taxon>
        <taxon>Stenosarchaea group</taxon>
        <taxon>Halobacteria</taxon>
        <taxon>Halobacteriales</taxon>
        <taxon>Haladaptataceae</taxon>
        <taxon>Haladaptatus</taxon>
    </lineage>
</organism>
<accession>A0A1N7FGS8</accession>
<sequence length="44" mass="4979">MLLMSHGHDPRAIDEYPIKDVWLFMDCFPTIQALTNPFAGGVDD</sequence>
<keyword evidence="2" id="KW-1185">Reference proteome</keyword>
<evidence type="ECO:0000313" key="1">
    <source>
        <dbReference type="EMBL" id="SIR99638.1"/>
    </source>
</evidence>
<dbReference type="AlphaFoldDB" id="A0A1N7FGS8"/>
<reference evidence="2" key="1">
    <citation type="submission" date="2017-01" db="EMBL/GenBank/DDBJ databases">
        <authorList>
            <person name="Varghese N."/>
            <person name="Submissions S."/>
        </authorList>
    </citation>
    <scope>NUCLEOTIDE SEQUENCE [LARGE SCALE GENOMIC DNA]</scope>
    <source>
        <strain evidence="2">CGMCC 1.7737</strain>
    </source>
</reference>
<protein>
    <submittedName>
        <fullName evidence="1">Uncharacterized protein</fullName>
    </submittedName>
</protein>
<proteinExistence type="predicted"/>